<proteinExistence type="predicted"/>
<dbReference type="Pfam" id="PF09011">
    <property type="entry name" value="HMG_box_2"/>
    <property type="match status" value="1"/>
</dbReference>
<keyword evidence="2 3" id="KW-0539">Nucleus</keyword>
<dbReference type="CDD" id="cd00084">
    <property type="entry name" value="HMG-box_SF"/>
    <property type="match status" value="1"/>
</dbReference>
<reference evidence="6 7" key="1">
    <citation type="journal article" date="2021" name="Sci. Rep.">
        <title>Genome sequencing of the multicellular alga Astrephomene provides insights into convergent evolution of germ-soma differentiation.</title>
        <authorList>
            <person name="Yamashita S."/>
            <person name="Yamamoto K."/>
            <person name="Matsuzaki R."/>
            <person name="Suzuki S."/>
            <person name="Yamaguchi H."/>
            <person name="Hirooka S."/>
            <person name="Minakuchi Y."/>
            <person name="Miyagishima S."/>
            <person name="Kawachi M."/>
            <person name="Toyoda A."/>
            <person name="Nozaki H."/>
        </authorList>
    </citation>
    <scope>NUCLEOTIDE SEQUENCE [LARGE SCALE GENOMIC DNA]</scope>
    <source>
        <strain evidence="6 7">NIES-4017</strain>
    </source>
</reference>
<sequence>EGEAQGGAATSKAPVASSGARNGYTLFLQQRWRAAKAADPGASYRGAVSRIAAEWRALGPEQQRRFTEAAAVEASGEGTGGTGAEVGADAGAEVAADAGVADTVDLTRPDDVPLASRSASRERAGSTAEVQSTAASVRKRAAAPAAAPSGGSPSAVAAGGVVDSDGAVAAAVAALVVEKKRSNPFLSYCKAHREALQAAHPEAGLMEVSRLLGAAWGALSEEEKAAYR</sequence>
<dbReference type="InterPro" id="IPR051965">
    <property type="entry name" value="ChromReg_NeuronalGeneExpr"/>
</dbReference>
<feature type="DNA-binding region" description="HMG box" evidence="3">
    <location>
        <begin position="178"/>
        <end position="228"/>
    </location>
</feature>
<evidence type="ECO:0000259" key="5">
    <source>
        <dbReference type="PROSITE" id="PS50118"/>
    </source>
</evidence>
<feature type="non-terminal residue" evidence="6">
    <location>
        <position position="228"/>
    </location>
</feature>
<feature type="region of interest" description="Disordered" evidence="4">
    <location>
        <begin position="1"/>
        <end position="20"/>
    </location>
</feature>
<dbReference type="PROSITE" id="PS50118">
    <property type="entry name" value="HMG_BOX_2"/>
    <property type="match status" value="1"/>
</dbReference>
<comment type="caution">
    <text evidence="6">The sequence shown here is derived from an EMBL/GenBank/DDBJ whole genome shotgun (WGS) entry which is preliminary data.</text>
</comment>
<dbReference type="Proteomes" id="UP001054857">
    <property type="component" value="Unassembled WGS sequence"/>
</dbReference>
<dbReference type="SUPFAM" id="SSF47095">
    <property type="entry name" value="HMG-box"/>
    <property type="match status" value="2"/>
</dbReference>
<dbReference type="GO" id="GO:0005634">
    <property type="term" value="C:nucleus"/>
    <property type="evidence" value="ECO:0007669"/>
    <property type="project" value="UniProtKB-UniRule"/>
</dbReference>
<feature type="compositionally biased region" description="Low complexity" evidence="4">
    <location>
        <begin position="142"/>
        <end position="159"/>
    </location>
</feature>
<organism evidence="6 7">
    <name type="scientific">Astrephomene gubernaculifera</name>
    <dbReference type="NCBI Taxonomy" id="47775"/>
    <lineage>
        <taxon>Eukaryota</taxon>
        <taxon>Viridiplantae</taxon>
        <taxon>Chlorophyta</taxon>
        <taxon>core chlorophytes</taxon>
        <taxon>Chlorophyceae</taxon>
        <taxon>CS clade</taxon>
        <taxon>Chlamydomonadales</taxon>
        <taxon>Astrephomenaceae</taxon>
        <taxon>Astrephomene</taxon>
    </lineage>
</organism>
<dbReference type="PANTHER" id="PTHR46040:SF3">
    <property type="entry name" value="HIGH MOBILITY GROUP PROTEIN 2"/>
    <property type="match status" value="1"/>
</dbReference>
<feature type="domain" description="HMG box" evidence="5">
    <location>
        <begin position="178"/>
        <end position="228"/>
    </location>
</feature>
<dbReference type="AlphaFoldDB" id="A0AAD3DF74"/>
<evidence type="ECO:0000313" key="7">
    <source>
        <dbReference type="Proteomes" id="UP001054857"/>
    </source>
</evidence>
<dbReference type="GO" id="GO:0010468">
    <property type="term" value="P:regulation of gene expression"/>
    <property type="evidence" value="ECO:0007669"/>
    <property type="project" value="TreeGrafter"/>
</dbReference>
<protein>
    <recommendedName>
        <fullName evidence="5">HMG box domain-containing protein</fullName>
    </recommendedName>
</protein>
<gene>
    <name evidence="6" type="ORF">Agub_g721</name>
</gene>
<dbReference type="Gene3D" id="1.10.30.10">
    <property type="entry name" value="High mobility group box domain"/>
    <property type="match status" value="2"/>
</dbReference>
<evidence type="ECO:0000256" key="1">
    <source>
        <dbReference type="ARBA" id="ARBA00023125"/>
    </source>
</evidence>
<dbReference type="InterPro" id="IPR036910">
    <property type="entry name" value="HMG_box_dom_sf"/>
</dbReference>
<keyword evidence="1 3" id="KW-0238">DNA-binding</keyword>
<feature type="region of interest" description="Disordered" evidence="4">
    <location>
        <begin position="60"/>
        <end position="86"/>
    </location>
</feature>
<evidence type="ECO:0000256" key="3">
    <source>
        <dbReference type="PROSITE-ProRule" id="PRU00267"/>
    </source>
</evidence>
<dbReference type="Pfam" id="PF00505">
    <property type="entry name" value="HMG_box"/>
    <property type="match status" value="1"/>
</dbReference>
<evidence type="ECO:0000256" key="2">
    <source>
        <dbReference type="ARBA" id="ARBA00023242"/>
    </source>
</evidence>
<dbReference type="PANTHER" id="PTHR46040">
    <property type="entry name" value="HIGH MOBILITY GROUP PROTEIN 2"/>
    <property type="match status" value="1"/>
</dbReference>
<accession>A0AAD3DF74</accession>
<evidence type="ECO:0000256" key="4">
    <source>
        <dbReference type="SAM" id="MobiDB-lite"/>
    </source>
</evidence>
<feature type="region of interest" description="Disordered" evidence="4">
    <location>
        <begin position="99"/>
        <end position="159"/>
    </location>
</feature>
<dbReference type="InterPro" id="IPR009071">
    <property type="entry name" value="HMG_box_dom"/>
</dbReference>
<dbReference type="EMBL" id="BMAR01000001">
    <property type="protein sequence ID" value="GFR40164.1"/>
    <property type="molecule type" value="Genomic_DNA"/>
</dbReference>
<dbReference type="GO" id="GO:0003677">
    <property type="term" value="F:DNA binding"/>
    <property type="evidence" value="ECO:0007669"/>
    <property type="project" value="UniProtKB-UniRule"/>
</dbReference>
<evidence type="ECO:0000313" key="6">
    <source>
        <dbReference type="EMBL" id="GFR40164.1"/>
    </source>
</evidence>
<name>A0AAD3DF74_9CHLO</name>
<keyword evidence="7" id="KW-1185">Reference proteome</keyword>